<proteinExistence type="predicted"/>
<feature type="compositionally biased region" description="Acidic residues" evidence="1">
    <location>
        <begin position="92"/>
        <end position="107"/>
    </location>
</feature>
<gene>
    <name evidence="2" type="ordered locus">Rumal_1407</name>
</gene>
<dbReference type="STRING" id="697329.Rumal_1407"/>
<sequence length="379" mass="43132">MTIGYTPLEDLKLNNKSDKDTDGDGIPDYLELSEYDLGTFDNTTGDYKPANYGHYFNLASNIGILVSGSVGDKIMNTYTSSFRSHPFNRNSDDDDYTDDEDGTPEEENEDLIEILSLVDNTCMWESGWFKEYYESKGKKCRIRYFNGYDTFILQWNRIGGSDDGSYDYYYNVTDVILISHGNPGYFLLGNNVALTSKNTRDGVNFHRIEDIDDCRQFDNLEMMICSSDCVPDEDGYTKSTAEAFFDHFRSINRVFAFDCTSCLVSGYDYPVWAGAVMYFPVIPYVPPLEPSLNDPQMLICLSTSSCKGQVLYERGKDKNSDLYDGLDDVQIEVYYTKMYTTGYGAELGEIHMDPACVCRFVRAICTDFESHFHGVKSHL</sequence>
<organism evidence="2 3">
    <name type="scientific">Ruminococcus albus (strain ATCC 27210 / DSM 20455 / JCM 14654 / NCDO 2250 / 7)</name>
    <dbReference type="NCBI Taxonomy" id="697329"/>
    <lineage>
        <taxon>Bacteria</taxon>
        <taxon>Bacillati</taxon>
        <taxon>Bacillota</taxon>
        <taxon>Clostridia</taxon>
        <taxon>Eubacteriales</taxon>
        <taxon>Oscillospiraceae</taxon>
        <taxon>Ruminococcus</taxon>
    </lineage>
</organism>
<evidence type="ECO:0000313" key="2">
    <source>
        <dbReference type="EMBL" id="ADU21921.1"/>
    </source>
</evidence>
<evidence type="ECO:0000313" key="3">
    <source>
        <dbReference type="Proteomes" id="UP000006919"/>
    </source>
</evidence>
<name>E6UFL7_RUMA7</name>
<dbReference type="EMBL" id="CP002403">
    <property type="protein sequence ID" value="ADU21921.1"/>
    <property type="molecule type" value="Genomic_DNA"/>
</dbReference>
<dbReference type="HOGENOM" id="CLU_729339_0_0_9"/>
<dbReference type="AlphaFoldDB" id="E6UFL7"/>
<evidence type="ECO:0000256" key="1">
    <source>
        <dbReference type="SAM" id="MobiDB-lite"/>
    </source>
</evidence>
<accession>E6UFL7</accession>
<dbReference type="Proteomes" id="UP000006919">
    <property type="component" value="Chromosome"/>
</dbReference>
<dbReference type="RefSeq" id="WP_013498090.1">
    <property type="nucleotide sequence ID" value="NC_014833.1"/>
</dbReference>
<dbReference type="KEGG" id="ral:Rumal_1407"/>
<reference evidence="2 3" key="1">
    <citation type="journal article" date="2011" name="J. Bacteriol.">
        <title>Complete genome of the cellulolytic ruminal bacterium Ruminococcus albus 7.</title>
        <authorList>
            <person name="Suen G."/>
            <person name="Stevenson D.M."/>
            <person name="Bruce D.C."/>
            <person name="Chertkov O."/>
            <person name="Copeland A."/>
            <person name="Cheng J.F."/>
            <person name="Detter C."/>
            <person name="Detter J.C."/>
            <person name="Goodwin L.A."/>
            <person name="Han C.S."/>
            <person name="Hauser L.J."/>
            <person name="Ivanova N.N."/>
            <person name="Kyrpides N.C."/>
            <person name="Land M.L."/>
            <person name="Lapidus A."/>
            <person name="Lucas S."/>
            <person name="Ovchinnikova G."/>
            <person name="Pitluck S."/>
            <person name="Tapia R."/>
            <person name="Woyke T."/>
            <person name="Boyum J."/>
            <person name="Mead D."/>
            <person name="Weimer P.J."/>
        </authorList>
    </citation>
    <scope>NUCLEOTIDE SEQUENCE [LARGE SCALE GENOMIC DNA]</scope>
    <source>
        <strain evidence="3">ATCC 27210 / DSM 20455 / JCM 14654 / NCDO 2250 / 7</strain>
    </source>
</reference>
<protein>
    <submittedName>
        <fullName evidence="2">Uncharacterized protein</fullName>
    </submittedName>
</protein>
<feature type="region of interest" description="Disordered" evidence="1">
    <location>
        <begin position="86"/>
        <end position="107"/>
    </location>
</feature>